<dbReference type="STRING" id="331113.SNE_A10650"/>
<dbReference type="KEGG" id="sng:SNE_A10650"/>
<reference key="1">
    <citation type="journal article" date="2011" name="Mol. Biol. Evol.">
        <title>Unity in variety -- the pan-genome of the Chlamydiae.</title>
        <authorList>
            <person name="Collingro A."/>
            <person name="Tischler P."/>
            <person name="Weinmaier T."/>
            <person name="Penz T."/>
            <person name="Heinz E."/>
            <person name="Brunham R.C."/>
            <person name="Read T.D."/>
            <person name="Bavoil P.M."/>
            <person name="Sachse K."/>
            <person name="Kahane S."/>
            <person name="Friedman M.G."/>
            <person name="Rattei T."/>
            <person name="Myers G.S.A."/>
            <person name="Horn M."/>
        </authorList>
    </citation>
    <scope>NUCLEOTIDE SEQUENCE</scope>
    <source>
        <strain>Z</strain>
    </source>
</reference>
<evidence type="ECO:0000313" key="1">
    <source>
        <dbReference type="EMBL" id="CCB88942.1"/>
    </source>
</evidence>
<protein>
    <submittedName>
        <fullName evidence="1">Uncharacterized protein</fullName>
    </submittedName>
</protein>
<dbReference type="AlphaFoldDB" id="F8L4W2"/>
<name>F8L4W2_SIMNZ</name>
<evidence type="ECO:0000313" key="2">
    <source>
        <dbReference type="Proteomes" id="UP000000496"/>
    </source>
</evidence>
<dbReference type="RefSeq" id="WP_013943409.1">
    <property type="nucleotide sequence ID" value="NC_015713.1"/>
</dbReference>
<dbReference type="EMBL" id="FR872582">
    <property type="protein sequence ID" value="CCB88942.1"/>
    <property type="molecule type" value="Genomic_DNA"/>
</dbReference>
<reference evidence="1 2" key="2">
    <citation type="journal article" date="2011" name="Mol. Biol. Evol.">
        <title>Unity in variety--the pan-genome of the Chlamydiae.</title>
        <authorList>
            <person name="Collingro A."/>
            <person name="Tischler P."/>
            <person name="Weinmaier T."/>
            <person name="Penz T."/>
            <person name="Heinz E."/>
            <person name="Brunham R.C."/>
            <person name="Read T.D."/>
            <person name="Bavoil P.M."/>
            <person name="Sachse K."/>
            <person name="Kahane S."/>
            <person name="Friedman M.G."/>
            <person name="Rattei T."/>
            <person name="Myers G.S."/>
            <person name="Horn M."/>
        </authorList>
    </citation>
    <scope>NUCLEOTIDE SEQUENCE [LARGE SCALE GENOMIC DNA]</scope>
    <source>
        <strain evidence="2">ATCC VR-1471 / Z</strain>
    </source>
</reference>
<dbReference type="Proteomes" id="UP000000496">
    <property type="component" value="Chromosome gsn.131"/>
</dbReference>
<organism evidence="1 2">
    <name type="scientific">Simkania negevensis (strain ATCC VR-1471 / DSM 27360 / Z)</name>
    <dbReference type="NCBI Taxonomy" id="331113"/>
    <lineage>
        <taxon>Bacteria</taxon>
        <taxon>Pseudomonadati</taxon>
        <taxon>Chlamydiota</taxon>
        <taxon>Chlamydiia</taxon>
        <taxon>Parachlamydiales</taxon>
        <taxon>Simkaniaceae</taxon>
        <taxon>Simkania</taxon>
    </lineage>
</organism>
<dbReference type="HOGENOM" id="CLU_2773642_0_0_0"/>
<sequence length="69" mass="7988">MTHSIQAQKNSFHRELEGNAHLQKQLYVWSGMKMLEKQLAQIHPITSDTTLLTHLSTLLSNLEFKEDLI</sequence>
<accession>F8L4W2</accession>
<keyword evidence="2" id="KW-1185">Reference proteome</keyword>
<proteinExistence type="predicted"/>
<gene>
    <name evidence="1" type="ordered locus">SNE_A10650</name>
</gene>